<evidence type="ECO:0000256" key="1">
    <source>
        <dbReference type="SAM" id="MobiDB-lite"/>
    </source>
</evidence>
<gene>
    <name evidence="2" type="ORF">B0T11DRAFT_298194</name>
</gene>
<feature type="compositionally biased region" description="Polar residues" evidence="1">
    <location>
        <begin position="1"/>
        <end position="10"/>
    </location>
</feature>
<feature type="compositionally biased region" description="Basic and acidic residues" evidence="1">
    <location>
        <begin position="37"/>
        <end position="47"/>
    </location>
</feature>
<dbReference type="Proteomes" id="UP000813385">
    <property type="component" value="Unassembled WGS sequence"/>
</dbReference>
<protein>
    <submittedName>
        <fullName evidence="2">Uncharacterized protein</fullName>
    </submittedName>
</protein>
<comment type="caution">
    <text evidence="2">The sequence shown here is derived from an EMBL/GenBank/DDBJ whole genome shotgun (WGS) entry which is preliminary data.</text>
</comment>
<organism evidence="2 3">
    <name type="scientific">Plectosphaerella cucumerina</name>
    <dbReference type="NCBI Taxonomy" id="40658"/>
    <lineage>
        <taxon>Eukaryota</taxon>
        <taxon>Fungi</taxon>
        <taxon>Dikarya</taxon>
        <taxon>Ascomycota</taxon>
        <taxon>Pezizomycotina</taxon>
        <taxon>Sordariomycetes</taxon>
        <taxon>Hypocreomycetidae</taxon>
        <taxon>Glomerellales</taxon>
        <taxon>Plectosphaerellaceae</taxon>
        <taxon>Plectosphaerella</taxon>
    </lineage>
</organism>
<keyword evidence="3" id="KW-1185">Reference proteome</keyword>
<dbReference type="EMBL" id="JAGPXD010000003">
    <property type="protein sequence ID" value="KAH7362838.1"/>
    <property type="molecule type" value="Genomic_DNA"/>
</dbReference>
<accession>A0A8K0TF65</accession>
<name>A0A8K0TF65_9PEZI</name>
<feature type="compositionally biased region" description="Polar residues" evidence="1">
    <location>
        <begin position="22"/>
        <end position="33"/>
    </location>
</feature>
<feature type="compositionally biased region" description="Polar residues" evidence="1">
    <location>
        <begin position="70"/>
        <end position="89"/>
    </location>
</feature>
<feature type="compositionally biased region" description="Basic residues" evidence="1">
    <location>
        <begin position="102"/>
        <end position="111"/>
    </location>
</feature>
<feature type="compositionally biased region" description="Basic and acidic residues" evidence="1">
    <location>
        <begin position="55"/>
        <end position="65"/>
    </location>
</feature>
<sequence length="331" mass="36925">MSDRSQQPHQNAKGVPGRSRVVPSTYTDSNEAAATSEEPKSMQRLHADTVAALDDAPHDLLDPALHHPASTSQATGSSPTSRGPAQTTIFEGLLPRIETRGQSKRPSRKASGRGQEAEQTPSQHAPPEPRQDHGEEEGGKPTNPAPRRPDRDLVDRIEPLEEEAEEEKEGEGGPAQLARGEARARRRRALGLHSMASGFVHWNWRTTTAAPGWWDSPREQRQGHSLAARTGRRGEVRHQKQQSGDLLFWRERCVIVMYKLHMKKRSVQGWTCTAWNDTVHVFLGSTRSRCADGKIWLLVYKYSCQCQGDSCVASPMARRRILIREKTPLPP</sequence>
<reference evidence="2" key="1">
    <citation type="journal article" date="2021" name="Nat. Commun.">
        <title>Genetic determinants of endophytism in the Arabidopsis root mycobiome.</title>
        <authorList>
            <person name="Mesny F."/>
            <person name="Miyauchi S."/>
            <person name="Thiergart T."/>
            <person name="Pickel B."/>
            <person name="Atanasova L."/>
            <person name="Karlsson M."/>
            <person name="Huettel B."/>
            <person name="Barry K.W."/>
            <person name="Haridas S."/>
            <person name="Chen C."/>
            <person name="Bauer D."/>
            <person name="Andreopoulos W."/>
            <person name="Pangilinan J."/>
            <person name="LaButti K."/>
            <person name="Riley R."/>
            <person name="Lipzen A."/>
            <person name="Clum A."/>
            <person name="Drula E."/>
            <person name="Henrissat B."/>
            <person name="Kohler A."/>
            <person name="Grigoriev I.V."/>
            <person name="Martin F.M."/>
            <person name="Hacquard S."/>
        </authorList>
    </citation>
    <scope>NUCLEOTIDE SEQUENCE</scope>
    <source>
        <strain evidence="2">MPI-CAGE-AT-0016</strain>
    </source>
</reference>
<feature type="region of interest" description="Disordered" evidence="1">
    <location>
        <begin position="1"/>
        <end position="182"/>
    </location>
</feature>
<dbReference type="OrthoDB" id="4840622at2759"/>
<evidence type="ECO:0000313" key="3">
    <source>
        <dbReference type="Proteomes" id="UP000813385"/>
    </source>
</evidence>
<feature type="compositionally biased region" description="Basic and acidic residues" evidence="1">
    <location>
        <begin position="127"/>
        <end position="139"/>
    </location>
</feature>
<feature type="region of interest" description="Disordered" evidence="1">
    <location>
        <begin position="213"/>
        <end position="237"/>
    </location>
</feature>
<proteinExistence type="predicted"/>
<feature type="compositionally biased region" description="Acidic residues" evidence="1">
    <location>
        <begin position="160"/>
        <end position="169"/>
    </location>
</feature>
<evidence type="ECO:0000313" key="2">
    <source>
        <dbReference type="EMBL" id="KAH7362838.1"/>
    </source>
</evidence>
<dbReference type="AlphaFoldDB" id="A0A8K0TF65"/>
<feature type="compositionally biased region" description="Basic and acidic residues" evidence="1">
    <location>
        <begin position="147"/>
        <end position="159"/>
    </location>
</feature>